<dbReference type="EMBL" id="UINC01020419">
    <property type="protein sequence ID" value="SVA85762.1"/>
    <property type="molecule type" value="Genomic_DNA"/>
</dbReference>
<evidence type="ECO:0000313" key="1">
    <source>
        <dbReference type="EMBL" id="SVA85762.1"/>
    </source>
</evidence>
<accession>A0A381ZA67</accession>
<organism evidence="1">
    <name type="scientific">marine metagenome</name>
    <dbReference type="NCBI Taxonomy" id="408172"/>
    <lineage>
        <taxon>unclassified sequences</taxon>
        <taxon>metagenomes</taxon>
        <taxon>ecological metagenomes</taxon>
    </lineage>
</organism>
<reference evidence="1" key="1">
    <citation type="submission" date="2018-05" db="EMBL/GenBank/DDBJ databases">
        <authorList>
            <person name="Lanie J.A."/>
            <person name="Ng W.-L."/>
            <person name="Kazmierczak K.M."/>
            <person name="Andrzejewski T.M."/>
            <person name="Davidsen T.M."/>
            <person name="Wayne K.J."/>
            <person name="Tettelin H."/>
            <person name="Glass J.I."/>
            <person name="Rusch D."/>
            <person name="Podicherti R."/>
            <person name="Tsui H.-C.T."/>
            <person name="Winkler M.E."/>
        </authorList>
    </citation>
    <scope>NUCLEOTIDE SEQUENCE</scope>
</reference>
<sequence length="266" mass="27734">MSSLQDFLPGYDITTTPPHAFTVSYEWNWDHNEAWPRQAHGMPPQSRYCCTNNGGKCCHWTVPAGASYVIFEMWGGGSSGTGSCCCMQGYAADSGSYAVKSTNIASGDTFTICAGSSLCCRPNSTNYHGCHSYVMGTPTGLGCFCAVACGGICSNCSQCHGFFGCYSCCMNCFNCSQQPNNVDFGIPGIKGSAQRSQHCGDRGLQYIPTAPMAQSGPKMGPNGCCTRGGDMFGSWPGGAGSSAQAYGGVCCCGSPGAGGAVYVVYY</sequence>
<proteinExistence type="predicted"/>
<dbReference type="AlphaFoldDB" id="A0A381ZA67"/>
<protein>
    <submittedName>
        <fullName evidence="1">Uncharacterized protein</fullName>
    </submittedName>
</protein>
<gene>
    <name evidence="1" type="ORF">METZ01_LOCUS138616</name>
</gene>
<name>A0A381ZA67_9ZZZZ</name>